<feature type="compositionally biased region" description="Basic and acidic residues" evidence="4">
    <location>
        <begin position="152"/>
        <end position="170"/>
    </location>
</feature>
<comment type="similarity">
    <text evidence="2 3">Belongs to the small heat shock protein (HSP20) family.</text>
</comment>
<gene>
    <name evidence="6" type="ORF">G8770_19145</name>
</gene>
<dbReference type="Gene3D" id="2.60.40.790">
    <property type="match status" value="1"/>
</dbReference>
<accession>A0A9E5T431</accession>
<organism evidence="6 7">
    <name type="scientific">Pseudomaricurvus hydrocarbonicus</name>
    <dbReference type="NCBI Taxonomy" id="1470433"/>
    <lineage>
        <taxon>Bacteria</taxon>
        <taxon>Pseudomonadati</taxon>
        <taxon>Pseudomonadota</taxon>
        <taxon>Gammaproteobacteria</taxon>
        <taxon>Cellvibrionales</taxon>
        <taxon>Cellvibrionaceae</taxon>
        <taxon>Pseudomaricurvus</taxon>
    </lineage>
</organism>
<dbReference type="CDD" id="cd06470">
    <property type="entry name" value="ACD_IbpA-B_like"/>
    <property type="match status" value="1"/>
</dbReference>
<feature type="region of interest" description="Disordered" evidence="4">
    <location>
        <begin position="137"/>
        <end position="170"/>
    </location>
</feature>
<proteinExistence type="inferred from homology"/>
<evidence type="ECO:0000313" key="6">
    <source>
        <dbReference type="EMBL" id="NHO67668.1"/>
    </source>
</evidence>
<dbReference type="Pfam" id="PF00011">
    <property type="entry name" value="HSP20"/>
    <property type="match status" value="1"/>
</dbReference>
<comment type="caution">
    <text evidence="6">The sequence shown here is derived from an EMBL/GenBank/DDBJ whole genome shotgun (WGS) entry which is preliminary data.</text>
</comment>
<dbReference type="InterPro" id="IPR002068">
    <property type="entry name" value="A-crystallin/Hsp20_dom"/>
</dbReference>
<name>A0A9E5T431_9GAMM</name>
<evidence type="ECO:0000256" key="1">
    <source>
        <dbReference type="ARBA" id="ARBA00023016"/>
    </source>
</evidence>
<dbReference type="EMBL" id="JAAONZ010000018">
    <property type="protein sequence ID" value="NHO67668.1"/>
    <property type="molecule type" value="Genomic_DNA"/>
</dbReference>
<dbReference type="RefSeq" id="WP_167190846.1">
    <property type="nucleotide sequence ID" value="NZ_JAAONZ010000018.1"/>
</dbReference>
<evidence type="ECO:0000256" key="4">
    <source>
        <dbReference type="SAM" id="MobiDB-lite"/>
    </source>
</evidence>
<sequence>MNSIDLTPLYRSSIGFDRMASLLDSALNTESVTPGYPPYNIEIHDQNQYAITLAVAGFEKGELDIKVEKDVLTVSGKKDREDARKYLHQGIAHRTFERKFNLADYVKVTEASLNNGLLTISLIREIPEAMKPKAIAITDGNSDQTDLNQESRVLEHDADRASPVRDEQRH</sequence>
<evidence type="ECO:0000256" key="2">
    <source>
        <dbReference type="PROSITE-ProRule" id="PRU00285"/>
    </source>
</evidence>
<keyword evidence="1" id="KW-0346">Stress response</keyword>
<dbReference type="PANTHER" id="PTHR47062:SF1">
    <property type="entry name" value="SMALL HEAT SHOCK PROTEIN IBPA"/>
    <property type="match status" value="1"/>
</dbReference>
<dbReference type="InterPro" id="IPR008978">
    <property type="entry name" value="HSP20-like_chaperone"/>
</dbReference>
<reference evidence="6" key="1">
    <citation type="submission" date="2020-03" db="EMBL/GenBank/DDBJ databases">
        <authorList>
            <person name="Guo F."/>
        </authorList>
    </citation>
    <scope>NUCLEOTIDE SEQUENCE</scope>
    <source>
        <strain evidence="6">JCM 30134</strain>
    </source>
</reference>
<keyword evidence="7" id="KW-1185">Reference proteome</keyword>
<dbReference type="AlphaFoldDB" id="A0A9E5T431"/>
<feature type="compositionally biased region" description="Polar residues" evidence="4">
    <location>
        <begin position="139"/>
        <end position="151"/>
    </location>
</feature>
<dbReference type="Proteomes" id="UP000787472">
    <property type="component" value="Unassembled WGS sequence"/>
</dbReference>
<dbReference type="PANTHER" id="PTHR47062">
    <property type="match status" value="1"/>
</dbReference>
<dbReference type="InterPro" id="IPR037913">
    <property type="entry name" value="ACD_IbpA/B"/>
</dbReference>
<protein>
    <submittedName>
        <fullName evidence="6">Hsp20 family protein</fullName>
    </submittedName>
</protein>
<dbReference type="SUPFAM" id="SSF49764">
    <property type="entry name" value="HSP20-like chaperones"/>
    <property type="match status" value="1"/>
</dbReference>
<evidence type="ECO:0000259" key="5">
    <source>
        <dbReference type="PROSITE" id="PS01031"/>
    </source>
</evidence>
<evidence type="ECO:0000256" key="3">
    <source>
        <dbReference type="RuleBase" id="RU003616"/>
    </source>
</evidence>
<feature type="domain" description="SHSP" evidence="5">
    <location>
        <begin position="30"/>
        <end position="140"/>
    </location>
</feature>
<dbReference type="PROSITE" id="PS01031">
    <property type="entry name" value="SHSP"/>
    <property type="match status" value="1"/>
</dbReference>
<evidence type="ECO:0000313" key="7">
    <source>
        <dbReference type="Proteomes" id="UP000787472"/>
    </source>
</evidence>